<dbReference type="Gene3D" id="1.10.10.10">
    <property type="entry name" value="Winged helix-like DNA-binding domain superfamily/Winged helix DNA-binding domain"/>
    <property type="match status" value="1"/>
</dbReference>
<dbReference type="PANTHER" id="PTHR16305">
    <property type="entry name" value="TESTICULAR SOLUBLE ADENYLYL CYCLASE"/>
    <property type="match status" value="1"/>
</dbReference>
<protein>
    <submittedName>
        <fullName evidence="4">AAA family ATPase</fullName>
    </submittedName>
</protein>
<gene>
    <name evidence="4" type="ORF">KKR91_06345</name>
</gene>
<dbReference type="GO" id="GO:0006355">
    <property type="term" value="P:regulation of DNA-templated transcription"/>
    <property type="evidence" value="ECO:0007669"/>
    <property type="project" value="InterPro"/>
</dbReference>
<dbReference type="AlphaFoldDB" id="A0A975M859"/>
<dbReference type="Proteomes" id="UP000676885">
    <property type="component" value="Chromosome"/>
</dbReference>
<dbReference type="InterPro" id="IPR011990">
    <property type="entry name" value="TPR-like_helical_dom_sf"/>
</dbReference>
<keyword evidence="1" id="KW-0547">Nucleotide-binding</keyword>
<dbReference type="EMBL" id="CP076022">
    <property type="protein sequence ID" value="QWC11186.1"/>
    <property type="molecule type" value="Genomic_DNA"/>
</dbReference>
<evidence type="ECO:0000256" key="1">
    <source>
        <dbReference type="ARBA" id="ARBA00022741"/>
    </source>
</evidence>
<dbReference type="InterPro" id="IPR041664">
    <property type="entry name" value="AAA_16"/>
</dbReference>
<dbReference type="SMART" id="SM00421">
    <property type="entry name" value="HTH_LUXR"/>
    <property type="match status" value="1"/>
</dbReference>
<name>A0A975M859_9MICC</name>
<dbReference type="InterPro" id="IPR016032">
    <property type="entry name" value="Sig_transdc_resp-reg_C-effctor"/>
</dbReference>
<dbReference type="GO" id="GO:0004016">
    <property type="term" value="F:adenylate cyclase activity"/>
    <property type="evidence" value="ECO:0007669"/>
    <property type="project" value="TreeGrafter"/>
</dbReference>
<keyword evidence="2" id="KW-0067">ATP-binding</keyword>
<evidence type="ECO:0000313" key="5">
    <source>
        <dbReference type="Proteomes" id="UP000676885"/>
    </source>
</evidence>
<feature type="domain" description="HTH luxR-type" evidence="3">
    <location>
        <begin position="849"/>
        <end position="913"/>
    </location>
</feature>
<dbReference type="InterPro" id="IPR036388">
    <property type="entry name" value="WH-like_DNA-bd_sf"/>
</dbReference>
<dbReference type="Pfam" id="PF00196">
    <property type="entry name" value="GerE"/>
    <property type="match status" value="1"/>
</dbReference>
<dbReference type="SUPFAM" id="SSF52540">
    <property type="entry name" value="P-loop containing nucleoside triphosphate hydrolases"/>
    <property type="match status" value="1"/>
</dbReference>
<dbReference type="PROSITE" id="PS00622">
    <property type="entry name" value="HTH_LUXR_1"/>
    <property type="match status" value="1"/>
</dbReference>
<evidence type="ECO:0000256" key="2">
    <source>
        <dbReference type="ARBA" id="ARBA00022840"/>
    </source>
</evidence>
<keyword evidence="5" id="KW-1185">Reference proteome</keyword>
<evidence type="ECO:0000259" key="3">
    <source>
        <dbReference type="PROSITE" id="PS50043"/>
    </source>
</evidence>
<dbReference type="PROSITE" id="PS50043">
    <property type="entry name" value="HTH_LUXR_2"/>
    <property type="match status" value="1"/>
</dbReference>
<evidence type="ECO:0000313" key="4">
    <source>
        <dbReference type="EMBL" id="QWC11186.1"/>
    </source>
</evidence>
<dbReference type="GO" id="GO:0005737">
    <property type="term" value="C:cytoplasm"/>
    <property type="evidence" value="ECO:0007669"/>
    <property type="project" value="TreeGrafter"/>
</dbReference>
<dbReference type="GO" id="GO:0003677">
    <property type="term" value="F:DNA binding"/>
    <property type="evidence" value="ECO:0007669"/>
    <property type="project" value="InterPro"/>
</dbReference>
<organism evidence="4 5">
    <name type="scientific">Arthrobacter jiangjiafuii</name>
    <dbReference type="NCBI Taxonomy" id="2817475"/>
    <lineage>
        <taxon>Bacteria</taxon>
        <taxon>Bacillati</taxon>
        <taxon>Actinomycetota</taxon>
        <taxon>Actinomycetes</taxon>
        <taxon>Micrococcales</taxon>
        <taxon>Micrococcaceae</taxon>
        <taxon>Arthrobacter</taxon>
    </lineage>
</organism>
<dbReference type="InterPro" id="IPR027417">
    <property type="entry name" value="P-loop_NTPase"/>
</dbReference>
<dbReference type="SUPFAM" id="SSF46894">
    <property type="entry name" value="C-terminal effector domain of the bipartite response regulators"/>
    <property type="match status" value="1"/>
</dbReference>
<dbReference type="Pfam" id="PF13191">
    <property type="entry name" value="AAA_16"/>
    <property type="match status" value="1"/>
</dbReference>
<reference evidence="4 5" key="1">
    <citation type="submission" date="2021-05" db="EMBL/GenBank/DDBJ databases">
        <title>Novel species in genus Arthrobacter.</title>
        <authorList>
            <person name="Zhang G."/>
        </authorList>
    </citation>
    <scope>NUCLEOTIDE SEQUENCE [LARGE SCALE GENOMIC DNA]</scope>
    <source>
        <strain evidence="5">zg-ZUI227</strain>
    </source>
</reference>
<dbReference type="PRINTS" id="PR00038">
    <property type="entry name" value="HTHLUXR"/>
</dbReference>
<dbReference type="GO" id="GO:0005524">
    <property type="term" value="F:ATP binding"/>
    <property type="evidence" value="ECO:0007669"/>
    <property type="project" value="UniProtKB-KW"/>
</dbReference>
<dbReference type="InterPro" id="IPR000792">
    <property type="entry name" value="Tscrpt_reg_LuxR_C"/>
</dbReference>
<dbReference type="PANTHER" id="PTHR16305:SF35">
    <property type="entry name" value="TRANSCRIPTIONAL ACTIVATOR DOMAIN"/>
    <property type="match status" value="1"/>
</dbReference>
<dbReference type="CDD" id="cd06170">
    <property type="entry name" value="LuxR_C_like"/>
    <property type="match status" value="1"/>
</dbReference>
<dbReference type="RefSeq" id="WP_210230861.1">
    <property type="nucleotide sequence ID" value="NZ_CP076022.1"/>
</dbReference>
<dbReference type="KEGG" id="ajg:KKR91_06345"/>
<sequence length="913" mass="97495">MDFLGRRAERATVDNLLSRARAGLSGAIVVRGEAGIGKTVLLEHARGAAESSGFRVVSSVGVESETQFAFAGLHQLCAPLLDHVGALPEPQRTALGVAFGQQSGTVPDRFLIGLATLNLLAEVAEEGPLLCLVDDAQWLDEASAQVLTFVARRVAAERMALVFALRDPTDRDMGMFEGIPVVCLGGLDENDARALLAAAAHTPLDNGMRDRVIAEACGNPLALLELARSAPAAWQAGGFELPELPGTTHRIEDTFRRRSGSLPVPTQTLLLVAALDSTGEVDLLWRAAAHLGIAYESAAPAEAAGLLEIDTRVRFRHPLVRSAVLRAASPLERRRAHDALAAATDPDVDPDRRAWHRAQAVLGTDEDAAAGLVRSADRARARGGLAAAAAFMEHAARLTPDPAARAGRALEAAHAKQEAGASEDALELLKIAAAGPLDPLQQARLELLRARIAFHLVRDSIGGGMLLHAARSLAPRDAALSRETYLHALEAAIVTGNFVRGRSIPEVAEAARAAPTPTWPQRPVDLLLDGLVETFTQGYAAGLPGRRRALEAFVHEPDADTVDGANGCRWGWLAIRTAMSVFDDESLRSLAIRNVRVTREAGALATLPAALLGQSIMLVLSGEIARAAEQNASAAATGAVPLLHAQLVLSAWRGHPTETAEAHAAIVRKAAGPAHGTEESLTQYAMSVLHNGLGDYPAAYAAGKRAYDSEAWRFNNMAHSEFIEAACRSGRQDSAAEALEQLSTRALASGTPWGLGLAARARALTSAGSKAEESYREAIEQLGRCRMAAHLARTHLVYGEWLRREGRRQDAREQLRTAHGMLLDMGADAFALRAGRELRATGEHPRKRSAQPTDSLTAHELHIARLVATGATSREVATELFLSPRTIDAHLRSIFRKVGITSRRQLRELPLPR</sequence>
<dbReference type="Gene3D" id="1.25.40.10">
    <property type="entry name" value="Tetratricopeptide repeat domain"/>
    <property type="match status" value="1"/>
</dbReference>
<accession>A0A975M859</accession>
<proteinExistence type="predicted"/>